<keyword evidence="4 7" id="KW-1133">Transmembrane helix</keyword>
<dbReference type="AlphaFoldDB" id="A0A9D1GWX0"/>
<evidence type="ECO:0000256" key="5">
    <source>
        <dbReference type="ARBA" id="ARBA00023136"/>
    </source>
</evidence>
<comment type="subcellular location">
    <subcellularLocation>
        <location evidence="1">Membrane</location>
        <topology evidence="1">Multi-pass membrane protein</topology>
    </subcellularLocation>
</comment>
<feature type="transmembrane region" description="Helical" evidence="7">
    <location>
        <begin position="265"/>
        <end position="284"/>
    </location>
</feature>
<reference evidence="9" key="1">
    <citation type="submission" date="2020-10" db="EMBL/GenBank/DDBJ databases">
        <authorList>
            <person name="Gilroy R."/>
        </authorList>
    </citation>
    <scope>NUCLEOTIDE SEQUENCE</scope>
    <source>
        <strain evidence="9">ChiGjej1B1-24693</strain>
    </source>
</reference>
<evidence type="ECO:0000256" key="4">
    <source>
        <dbReference type="ARBA" id="ARBA00022989"/>
    </source>
</evidence>
<dbReference type="InterPro" id="IPR050638">
    <property type="entry name" value="AA-Vitamin_Transporters"/>
</dbReference>
<gene>
    <name evidence="9" type="ORF">IAA98_06665</name>
</gene>
<feature type="transmembrane region" description="Helical" evidence="7">
    <location>
        <begin position="110"/>
        <end position="129"/>
    </location>
</feature>
<feature type="region of interest" description="Disordered" evidence="6">
    <location>
        <begin position="312"/>
        <end position="349"/>
    </location>
</feature>
<feature type="transmembrane region" description="Helical" evidence="7">
    <location>
        <begin position="201"/>
        <end position="221"/>
    </location>
</feature>
<feature type="compositionally biased region" description="Basic and acidic residues" evidence="6">
    <location>
        <begin position="418"/>
        <end position="432"/>
    </location>
</feature>
<protein>
    <submittedName>
        <fullName evidence="9">EamA family transporter</fullName>
    </submittedName>
</protein>
<dbReference type="InterPro" id="IPR037185">
    <property type="entry name" value="EmrE-like"/>
</dbReference>
<feature type="transmembrane region" description="Helical" evidence="7">
    <location>
        <begin position="166"/>
        <end position="189"/>
    </location>
</feature>
<evidence type="ECO:0000256" key="6">
    <source>
        <dbReference type="SAM" id="MobiDB-lite"/>
    </source>
</evidence>
<evidence type="ECO:0000313" key="10">
    <source>
        <dbReference type="Proteomes" id="UP000886842"/>
    </source>
</evidence>
<proteinExistence type="inferred from homology"/>
<sequence>MRWFMVRGIAPGQWRGGTALGTALALLSALSFAISGAFAKALLDAGWSPGAAVTARIVGAAVVLVGPAVLIGRRELRHLPSAAWPIIGYGALGVAGAQLCYFMALDTMSVAVALLIENTAPVLLVLWAWVSGRRRPDWRVLVGTVVTMAGLVLVLDLAGARLDPVGLAWAIGAALCNAGYFLISARAVAGVSSLTMTAGGIAVAALGIGAAALLGVLPIRVTTQPVLLAGATVAWWVPVAGLIGLSTILAYGSGLLAARRLGAQLASFIGLAEVVAAVAFAWLLTGESLVAVQLLGGAVMVAGVVAVRSGSLGGGSRSVRVPHQVRGRRHQQRRAEHVQQHRDDRQSVPVLVQPDCPLGELAGQQQCHGALAGEHQGEHGQADHPVDRPRVDVAHQRRVEPGPSRGLVTGVRAGAGHHRAEPHRDGHHDRQHAPQHPAQL</sequence>
<dbReference type="InterPro" id="IPR000620">
    <property type="entry name" value="EamA_dom"/>
</dbReference>
<name>A0A9D1GWX0_9ACTN</name>
<dbReference type="PANTHER" id="PTHR32322:SF2">
    <property type="entry name" value="EAMA DOMAIN-CONTAINING PROTEIN"/>
    <property type="match status" value="1"/>
</dbReference>
<feature type="region of interest" description="Disordered" evidence="6">
    <location>
        <begin position="395"/>
        <end position="440"/>
    </location>
</feature>
<feature type="compositionally biased region" description="Basic residues" evidence="6">
    <location>
        <begin position="323"/>
        <end position="332"/>
    </location>
</feature>
<evidence type="ECO:0000256" key="3">
    <source>
        <dbReference type="ARBA" id="ARBA00022692"/>
    </source>
</evidence>
<comment type="caution">
    <text evidence="9">The sequence shown here is derived from an EMBL/GenBank/DDBJ whole genome shotgun (WGS) entry which is preliminary data.</text>
</comment>
<keyword evidence="3 7" id="KW-0812">Transmembrane</keyword>
<dbReference type="Pfam" id="PF00892">
    <property type="entry name" value="EamA"/>
    <property type="match status" value="2"/>
</dbReference>
<dbReference type="Proteomes" id="UP000886842">
    <property type="component" value="Unassembled WGS sequence"/>
</dbReference>
<organism evidence="9 10">
    <name type="scientific">Candidatus Avipropionibacterium avicola</name>
    <dbReference type="NCBI Taxonomy" id="2840701"/>
    <lineage>
        <taxon>Bacteria</taxon>
        <taxon>Bacillati</taxon>
        <taxon>Actinomycetota</taxon>
        <taxon>Actinomycetes</taxon>
        <taxon>Propionibacteriales</taxon>
        <taxon>Propionibacteriaceae</taxon>
        <taxon>Propionibacteriaceae incertae sedis</taxon>
        <taxon>Candidatus Avipropionibacterium</taxon>
    </lineage>
</organism>
<evidence type="ECO:0000259" key="8">
    <source>
        <dbReference type="Pfam" id="PF00892"/>
    </source>
</evidence>
<feature type="transmembrane region" description="Helical" evidence="7">
    <location>
        <begin position="141"/>
        <end position="160"/>
    </location>
</feature>
<dbReference type="GO" id="GO:0016020">
    <property type="term" value="C:membrane"/>
    <property type="evidence" value="ECO:0007669"/>
    <property type="project" value="UniProtKB-SubCell"/>
</dbReference>
<dbReference type="EMBL" id="DVLP01000203">
    <property type="protein sequence ID" value="HIT75248.1"/>
    <property type="molecule type" value="Genomic_DNA"/>
</dbReference>
<feature type="domain" description="EamA" evidence="8">
    <location>
        <begin position="21"/>
        <end position="155"/>
    </location>
</feature>
<dbReference type="SUPFAM" id="SSF103481">
    <property type="entry name" value="Multidrug resistance efflux transporter EmrE"/>
    <property type="match status" value="2"/>
</dbReference>
<feature type="transmembrane region" description="Helical" evidence="7">
    <location>
        <begin position="233"/>
        <end position="258"/>
    </location>
</feature>
<evidence type="ECO:0000313" key="9">
    <source>
        <dbReference type="EMBL" id="HIT75248.1"/>
    </source>
</evidence>
<keyword evidence="5 7" id="KW-0472">Membrane</keyword>
<accession>A0A9D1GWX0</accession>
<reference evidence="9" key="2">
    <citation type="journal article" date="2021" name="PeerJ">
        <title>Extensive microbial diversity within the chicken gut microbiome revealed by metagenomics and culture.</title>
        <authorList>
            <person name="Gilroy R."/>
            <person name="Ravi A."/>
            <person name="Getino M."/>
            <person name="Pursley I."/>
            <person name="Horton D.L."/>
            <person name="Alikhan N.F."/>
            <person name="Baker D."/>
            <person name="Gharbi K."/>
            <person name="Hall N."/>
            <person name="Watson M."/>
            <person name="Adriaenssens E.M."/>
            <person name="Foster-Nyarko E."/>
            <person name="Jarju S."/>
            <person name="Secka A."/>
            <person name="Antonio M."/>
            <person name="Oren A."/>
            <person name="Chaudhuri R.R."/>
            <person name="La Ragione R."/>
            <person name="Hildebrand F."/>
            <person name="Pallen M.J."/>
        </authorList>
    </citation>
    <scope>NUCLEOTIDE SEQUENCE</scope>
    <source>
        <strain evidence="9">ChiGjej1B1-24693</strain>
    </source>
</reference>
<feature type="transmembrane region" description="Helical" evidence="7">
    <location>
        <begin position="49"/>
        <end position="71"/>
    </location>
</feature>
<evidence type="ECO:0000256" key="7">
    <source>
        <dbReference type="SAM" id="Phobius"/>
    </source>
</evidence>
<feature type="transmembrane region" description="Helical" evidence="7">
    <location>
        <begin position="290"/>
        <end position="307"/>
    </location>
</feature>
<feature type="compositionally biased region" description="Basic and acidic residues" evidence="6">
    <location>
        <begin position="333"/>
        <end position="346"/>
    </location>
</feature>
<comment type="similarity">
    <text evidence="2">Belongs to the EamA transporter family.</text>
</comment>
<dbReference type="PANTHER" id="PTHR32322">
    <property type="entry name" value="INNER MEMBRANE TRANSPORTER"/>
    <property type="match status" value="1"/>
</dbReference>
<evidence type="ECO:0000256" key="2">
    <source>
        <dbReference type="ARBA" id="ARBA00007362"/>
    </source>
</evidence>
<feature type="transmembrane region" description="Helical" evidence="7">
    <location>
        <begin position="83"/>
        <end position="104"/>
    </location>
</feature>
<evidence type="ECO:0000256" key="1">
    <source>
        <dbReference type="ARBA" id="ARBA00004141"/>
    </source>
</evidence>
<feature type="domain" description="EamA" evidence="8">
    <location>
        <begin position="166"/>
        <end position="307"/>
    </location>
</feature>